<evidence type="ECO:0000256" key="1">
    <source>
        <dbReference type="SAM" id="MobiDB-lite"/>
    </source>
</evidence>
<feature type="transmembrane region" description="Helical" evidence="2">
    <location>
        <begin position="279"/>
        <end position="297"/>
    </location>
</feature>
<evidence type="ECO:0000313" key="3">
    <source>
        <dbReference type="EMBL" id="UYV85150.1"/>
    </source>
</evidence>
<keyword evidence="2" id="KW-1133">Transmembrane helix</keyword>
<sequence>MIESDQQVALSSWIFNSSIIYFTSLVSKRAAHNSKRGIDILRMGANPVFDANSPTPTPSSVGIPIGTGTQPKSSTTISRSKPSVVHLFLPKKFEVVPIIISDGDHPEISFQVGHNSELIPPKLYPYLRDSSQQTGYPLQISLQRESVSSSIGSTVFRLPYRRSLGFTPKYRFVLLPSFSANWNSDNSFLNIINGLSLTIRNLHLIRALSYRFRIAHRFTSLNCSSRIPYFIVLGFSFRILYSVALRLIFRVFYSVALRLISRVFYSVAFRLIFRVLYSVALRLIFRVLYSVFLRLIFRVIDIQYDSDLKAKFIEVGVSEFYKYLPARF</sequence>
<accession>A0ABY6LV65</accession>
<dbReference type="Proteomes" id="UP001235939">
    <property type="component" value="Chromosome X"/>
</dbReference>
<gene>
    <name evidence="3" type="ORF">LAZ67_X004750</name>
</gene>
<keyword evidence="2" id="KW-0472">Membrane</keyword>
<keyword evidence="2" id="KW-0812">Transmembrane</keyword>
<evidence type="ECO:0000313" key="4">
    <source>
        <dbReference type="Proteomes" id="UP001235939"/>
    </source>
</evidence>
<evidence type="ECO:0000256" key="2">
    <source>
        <dbReference type="SAM" id="Phobius"/>
    </source>
</evidence>
<reference evidence="3 4" key="1">
    <citation type="submission" date="2022-03" db="EMBL/GenBank/DDBJ databases">
        <title>A chromosomal length assembly of Cordylochernes scorpioides.</title>
        <authorList>
            <person name="Zeh D."/>
            <person name="Zeh J."/>
        </authorList>
    </citation>
    <scope>NUCLEOTIDE SEQUENCE [LARGE SCALE GENOMIC DNA]</scope>
    <source>
        <strain evidence="3">IN4F17</strain>
        <tissue evidence="3">Whole Body</tissue>
    </source>
</reference>
<proteinExistence type="predicted"/>
<organism evidence="3 4">
    <name type="scientific">Cordylochernes scorpioides</name>
    <dbReference type="NCBI Taxonomy" id="51811"/>
    <lineage>
        <taxon>Eukaryota</taxon>
        <taxon>Metazoa</taxon>
        <taxon>Ecdysozoa</taxon>
        <taxon>Arthropoda</taxon>
        <taxon>Chelicerata</taxon>
        <taxon>Arachnida</taxon>
        <taxon>Pseudoscorpiones</taxon>
        <taxon>Cheliferoidea</taxon>
        <taxon>Chernetidae</taxon>
        <taxon>Cordylochernes</taxon>
    </lineage>
</organism>
<name>A0ABY6LV65_9ARAC</name>
<feature type="transmembrane region" description="Helical" evidence="2">
    <location>
        <begin position="227"/>
        <end position="248"/>
    </location>
</feature>
<protein>
    <submittedName>
        <fullName evidence="3">Uncharacterized protein</fullName>
    </submittedName>
</protein>
<feature type="region of interest" description="Disordered" evidence="1">
    <location>
        <begin position="51"/>
        <end position="77"/>
    </location>
</feature>
<feature type="compositionally biased region" description="Polar residues" evidence="1">
    <location>
        <begin position="67"/>
        <end position="77"/>
    </location>
</feature>
<keyword evidence="4" id="KW-1185">Reference proteome</keyword>
<dbReference type="EMBL" id="CP092886">
    <property type="protein sequence ID" value="UYV85150.1"/>
    <property type="molecule type" value="Genomic_DNA"/>
</dbReference>